<dbReference type="GO" id="GO:0008146">
    <property type="term" value="F:sulfotransferase activity"/>
    <property type="evidence" value="ECO:0007669"/>
    <property type="project" value="InterPro"/>
</dbReference>
<comment type="caution">
    <text evidence="4">The sequence shown here is derived from an EMBL/GenBank/DDBJ whole genome shotgun (WGS) entry which is preliminary data.</text>
</comment>
<organism evidence="4 5">
    <name type="scientific">Candidula unifasciata</name>
    <dbReference type="NCBI Taxonomy" id="100452"/>
    <lineage>
        <taxon>Eukaryota</taxon>
        <taxon>Metazoa</taxon>
        <taxon>Spiralia</taxon>
        <taxon>Lophotrochozoa</taxon>
        <taxon>Mollusca</taxon>
        <taxon>Gastropoda</taxon>
        <taxon>Heterobranchia</taxon>
        <taxon>Euthyneura</taxon>
        <taxon>Panpulmonata</taxon>
        <taxon>Eupulmonata</taxon>
        <taxon>Stylommatophora</taxon>
        <taxon>Helicina</taxon>
        <taxon>Helicoidea</taxon>
        <taxon>Geomitridae</taxon>
        <taxon>Candidula</taxon>
    </lineage>
</organism>
<name>A0A8S3ZP24_9EUPU</name>
<reference evidence="4" key="1">
    <citation type="submission" date="2021-04" db="EMBL/GenBank/DDBJ databases">
        <authorList>
            <consortium name="Molecular Ecology Group"/>
        </authorList>
    </citation>
    <scope>NUCLEOTIDE SEQUENCE</scope>
</reference>
<dbReference type="Proteomes" id="UP000678393">
    <property type="component" value="Unassembled WGS sequence"/>
</dbReference>
<evidence type="ECO:0000256" key="1">
    <source>
        <dbReference type="ARBA" id="ARBA00005771"/>
    </source>
</evidence>
<keyword evidence="5" id="KW-1185">Reference proteome</keyword>
<sequence length="307" mass="35858">MCDPNMAEFQTMIEQVIQNCRPELIIDDQNGSSLKLGQLDGRYVAPFGQEHYRRVRDVALRDDDIILAGYPKTGCHWTWEVLSMIISGRAVHTKTGKLLCFMEMTTPHLLNSVQSRRILNSHLWFRYLPKQMKEKQTKTILTFRNPKDTVVSFFHHHAAMPEPRTYTGTFNGFFSLFMKGQVDLGSFFDYYKEWDEDIRNNTDQPILIVTYEDMKEDLPREIRRLAAFIDVPLTDQQVEEIAQAGSFSSMKDVYHRNNYFSDRYLRKGQVGDWKNWLTVAQSEMVDAAVEQKLKGTRFASPRYTLKV</sequence>
<dbReference type="EMBL" id="CAJHNH020003569">
    <property type="protein sequence ID" value="CAG5129580.1"/>
    <property type="molecule type" value="Genomic_DNA"/>
</dbReference>
<evidence type="ECO:0000313" key="4">
    <source>
        <dbReference type="EMBL" id="CAG5129580.1"/>
    </source>
</evidence>
<dbReference type="PANTHER" id="PTHR11783">
    <property type="entry name" value="SULFOTRANSFERASE SULT"/>
    <property type="match status" value="1"/>
</dbReference>
<accession>A0A8S3ZP24</accession>
<dbReference type="InterPro" id="IPR000863">
    <property type="entry name" value="Sulfotransferase_dom"/>
</dbReference>
<protein>
    <recommendedName>
        <fullName evidence="3">Sulfotransferase domain-containing protein</fullName>
    </recommendedName>
</protein>
<dbReference type="OrthoDB" id="6341251at2759"/>
<comment type="similarity">
    <text evidence="1">Belongs to the sulfotransferase 1 family.</text>
</comment>
<evidence type="ECO:0000259" key="3">
    <source>
        <dbReference type="Pfam" id="PF00685"/>
    </source>
</evidence>
<dbReference type="AlphaFoldDB" id="A0A8S3ZP24"/>
<gene>
    <name evidence="4" type="ORF">CUNI_LOCUS15138</name>
</gene>
<keyword evidence="2" id="KW-0808">Transferase</keyword>
<dbReference type="InterPro" id="IPR027417">
    <property type="entry name" value="P-loop_NTPase"/>
</dbReference>
<dbReference type="Pfam" id="PF00685">
    <property type="entry name" value="Sulfotransfer_1"/>
    <property type="match status" value="1"/>
</dbReference>
<evidence type="ECO:0000256" key="2">
    <source>
        <dbReference type="ARBA" id="ARBA00022679"/>
    </source>
</evidence>
<evidence type="ECO:0000313" key="5">
    <source>
        <dbReference type="Proteomes" id="UP000678393"/>
    </source>
</evidence>
<dbReference type="SUPFAM" id="SSF52540">
    <property type="entry name" value="P-loop containing nucleoside triphosphate hydrolases"/>
    <property type="match status" value="1"/>
</dbReference>
<proteinExistence type="inferred from homology"/>
<dbReference type="Gene3D" id="3.40.50.300">
    <property type="entry name" value="P-loop containing nucleotide triphosphate hydrolases"/>
    <property type="match status" value="1"/>
</dbReference>
<feature type="domain" description="Sulfotransferase" evidence="3">
    <location>
        <begin position="62"/>
        <end position="296"/>
    </location>
</feature>